<dbReference type="InterPro" id="IPR000601">
    <property type="entry name" value="PKD_dom"/>
</dbReference>
<dbReference type="EMBL" id="WBVO01000011">
    <property type="protein sequence ID" value="KAB2807303.1"/>
    <property type="molecule type" value="Genomic_DNA"/>
</dbReference>
<keyword evidence="1 2" id="KW-0732">Signal</keyword>
<organism evidence="5 6">
    <name type="scientific">Phaeocystidibacter luteus</name>
    <dbReference type="NCBI Taxonomy" id="911197"/>
    <lineage>
        <taxon>Bacteria</taxon>
        <taxon>Pseudomonadati</taxon>
        <taxon>Bacteroidota</taxon>
        <taxon>Flavobacteriia</taxon>
        <taxon>Flavobacteriales</taxon>
        <taxon>Phaeocystidibacteraceae</taxon>
        <taxon>Phaeocystidibacter</taxon>
    </lineage>
</organism>
<dbReference type="PROSITE" id="PS50853">
    <property type="entry name" value="FN3"/>
    <property type="match status" value="3"/>
</dbReference>
<evidence type="ECO:0000313" key="6">
    <source>
        <dbReference type="Proteomes" id="UP000468650"/>
    </source>
</evidence>
<keyword evidence="6" id="KW-1185">Reference proteome</keyword>
<dbReference type="CDD" id="cd00063">
    <property type="entry name" value="FN3"/>
    <property type="match status" value="1"/>
</dbReference>
<proteinExistence type="predicted"/>
<reference evidence="5 6" key="1">
    <citation type="submission" date="2019-09" db="EMBL/GenBank/DDBJ databases">
        <title>Genomes of family Cryomorphaceae.</title>
        <authorList>
            <person name="Bowman J.P."/>
        </authorList>
    </citation>
    <scope>NUCLEOTIDE SEQUENCE [LARGE SCALE GENOMIC DNA]</scope>
    <source>
        <strain evidence="5 6">LMG 25704</strain>
    </source>
</reference>
<dbReference type="Gene3D" id="2.60.120.260">
    <property type="entry name" value="Galactose-binding domain-like"/>
    <property type="match status" value="2"/>
</dbReference>
<feature type="domain" description="Fibronectin type-III" evidence="4">
    <location>
        <begin position="974"/>
        <end position="1062"/>
    </location>
</feature>
<dbReference type="InterPro" id="IPR036116">
    <property type="entry name" value="FN3_sf"/>
</dbReference>
<feature type="domain" description="Fibronectin type-III" evidence="4">
    <location>
        <begin position="759"/>
        <end position="848"/>
    </location>
</feature>
<dbReference type="PROSITE" id="PS50093">
    <property type="entry name" value="PKD"/>
    <property type="match status" value="1"/>
</dbReference>
<dbReference type="SUPFAM" id="SSF49299">
    <property type="entry name" value="PKD domain"/>
    <property type="match status" value="1"/>
</dbReference>
<feature type="domain" description="Fibronectin type-III" evidence="4">
    <location>
        <begin position="668"/>
        <end position="756"/>
    </location>
</feature>
<sequence>MKNATPWKWLGIFALLLSPLFNSEALAQCSYELSLDDSFGDGWNGNTVDVRVGAVTTNYTLSNGFDTTVVLTVNTGDTIQITYNATGLYQSEVSFELFDANQASIFASGSGPSAGLNVDTTAFCPTCVSVNSMTLDSATSSSVSVSWPAVANASSYTIEWGPCGFGQGTGTVVSATTNNYTITGLMASECVDVYITTDCSGSGNGIANMTGPYSFRSLQPVISTFPFFTNFESNNGFFLPSGTNSSWEWGVPAGSVITGSSSPSNAWVTNLSGDYNNSENSFLTSAVFDLSAETGSFILTFDLFYETENNFDEVWVEMSTDGLTWTKLVDNGTAVNWYNDLGNQWWENTNNGWNGSSIILANIAGQSIVQFRFAFSSDGSVSREGVGIDDFGLQALTCGVPSAFASPFISTDSLGISWTSSSGFSNIEYGLAGFTQGSGTMIQGATGTDTIGGLLPGTTYDIYLQDSCSPGNVGLWVGPFSVTTLQPIVNTFPYTEDFEADAGNWIAYGSNSSWQWGAPSATVISAAGQGTNAWVTNLSGSYNNSELSYLQTVIFDASSTVNDLEYTFSMNFETENNFDEGWVEYSFDGTTWTKLVDNGSASGWYNDLNNQWWEDTDGGQWVTRSNVIPGSAGQSFVQIRHVFSSDGSVTREGFGVDDVMVDELVCSVPSALGATNIGTTTADIFFTSTAMISNVEWGPSGFVQGTGQGTVINAMNDTIALSGLTPNTCYDFYVQDSCANGNSIWVGPFVFCTDPTCIAPMNLGTNNVDSTNATLVWDGNNVPGTYLIEYGTPGFALGTGTMITSTADSVTLSNLANATDYCFYVAEICTPGDTSAWSGPNCFTTLCGTIQGDSIQDAIQVTGSGQWVGNATCYSNTLALRTGVEVIFEYTPSPGTTLADFETCGSGYDTYLYLLDANQTTLNSSDDDCGLQSQLLGEAVIPGQTYYVVVEAFSSFTTVSNFVLTITETNPCPAPSNFTTTAVNCTSLDLIWNNGGSSYAYELEYGATGFNPGSGTAVVSNDTTETVSGLTAGTAYDFYVRGFCTSDTSAWAGPFTISTSNVNNAMAVGTFTITNVTLTDAIVDFDGTGSTADSISWDYDDGSAIEWGSTPQHTYTQNGTYDVVVTAYTDCGSDDDTIQVVISTISLTEAGAANFSVYPNPSYGDVTVSFEGATGNEATINLMNLQGQILETIQVDLQSGTRDIQMDLSNLPKGVYMIRYNEENAVAIRRVVLK</sequence>
<dbReference type="OrthoDB" id="975384at2"/>
<dbReference type="Gene3D" id="2.60.40.10">
    <property type="entry name" value="Immunoglobulins"/>
    <property type="match status" value="4"/>
</dbReference>
<dbReference type="SUPFAM" id="SSF49265">
    <property type="entry name" value="Fibronectin type III"/>
    <property type="match status" value="4"/>
</dbReference>
<evidence type="ECO:0000256" key="1">
    <source>
        <dbReference type="ARBA" id="ARBA00022729"/>
    </source>
</evidence>
<feature type="signal peptide" evidence="2">
    <location>
        <begin position="1"/>
        <end position="27"/>
    </location>
</feature>
<dbReference type="SMART" id="SM00060">
    <property type="entry name" value="FN3"/>
    <property type="match status" value="5"/>
</dbReference>
<accession>A0A6N6RKI7</accession>
<protein>
    <submittedName>
        <fullName evidence="5">T9SS type A sorting domain-containing protein</fullName>
    </submittedName>
</protein>
<gene>
    <name evidence="5" type="ORF">F8C67_12040</name>
</gene>
<name>A0A6N6RKI7_9FLAO</name>
<dbReference type="Proteomes" id="UP000468650">
    <property type="component" value="Unassembled WGS sequence"/>
</dbReference>
<evidence type="ECO:0000256" key="2">
    <source>
        <dbReference type="SAM" id="SignalP"/>
    </source>
</evidence>
<evidence type="ECO:0000259" key="4">
    <source>
        <dbReference type="PROSITE" id="PS50853"/>
    </source>
</evidence>
<feature type="domain" description="PKD" evidence="3">
    <location>
        <begin position="1086"/>
        <end position="1142"/>
    </location>
</feature>
<dbReference type="InterPro" id="IPR035986">
    <property type="entry name" value="PKD_dom_sf"/>
</dbReference>
<evidence type="ECO:0000259" key="3">
    <source>
        <dbReference type="PROSITE" id="PS50093"/>
    </source>
</evidence>
<feature type="chain" id="PRO_5026742096" evidence="2">
    <location>
        <begin position="28"/>
        <end position="1234"/>
    </location>
</feature>
<dbReference type="NCBIfam" id="TIGR04183">
    <property type="entry name" value="Por_Secre_tail"/>
    <property type="match status" value="1"/>
</dbReference>
<dbReference type="Pfam" id="PF20773">
    <property type="entry name" value="InhA-like_MAM"/>
    <property type="match status" value="1"/>
</dbReference>
<dbReference type="Pfam" id="PF18962">
    <property type="entry name" value="Por_Secre_tail"/>
    <property type="match status" value="1"/>
</dbReference>
<evidence type="ECO:0000313" key="5">
    <source>
        <dbReference type="EMBL" id="KAB2807303.1"/>
    </source>
</evidence>
<dbReference type="InterPro" id="IPR003961">
    <property type="entry name" value="FN3_dom"/>
</dbReference>
<dbReference type="InterPro" id="IPR026444">
    <property type="entry name" value="Secre_tail"/>
</dbReference>
<dbReference type="AlphaFoldDB" id="A0A6N6RKI7"/>
<dbReference type="Pfam" id="PF18911">
    <property type="entry name" value="PKD_4"/>
    <property type="match status" value="1"/>
</dbReference>
<dbReference type="InterPro" id="IPR013783">
    <property type="entry name" value="Ig-like_fold"/>
</dbReference>
<dbReference type="RefSeq" id="WP_151668108.1">
    <property type="nucleotide sequence ID" value="NZ_WBVO01000011.1"/>
</dbReference>
<comment type="caution">
    <text evidence="5">The sequence shown here is derived from an EMBL/GenBank/DDBJ whole genome shotgun (WGS) entry which is preliminary data.</text>
</comment>